<dbReference type="NCBIfam" id="TIGR01640">
    <property type="entry name" value="F_box_assoc_1"/>
    <property type="match status" value="1"/>
</dbReference>
<dbReference type="SMART" id="SM00256">
    <property type="entry name" value="FBOX"/>
    <property type="match status" value="1"/>
</dbReference>
<name>A0A2P5CCJ7_TREOI</name>
<dbReference type="InterPro" id="IPR036047">
    <property type="entry name" value="F-box-like_dom_sf"/>
</dbReference>
<protein>
    <submittedName>
        <fullName evidence="2">F-box domain containing protein</fullName>
    </submittedName>
</protein>
<dbReference type="Proteomes" id="UP000237000">
    <property type="component" value="Unassembled WGS sequence"/>
</dbReference>
<proteinExistence type="predicted"/>
<dbReference type="PANTHER" id="PTHR31672:SF13">
    <property type="entry name" value="F-BOX PROTEIN CPR30-LIKE"/>
    <property type="match status" value="1"/>
</dbReference>
<dbReference type="SUPFAM" id="SSF81383">
    <property type="entry name" value="F-box domain"/>
    <property type="match status" value="1"/>
</dbReference>
<dbReference type="PANTHER" id="PTHR31672">
    <property type="entry name" value="BNACNNG10540D PROTEIN"/>
    <property type="match status" value="1"/>
</dbReference>
<comment type="caution">
    <text evidence="2">The sequence shown here is derived from an EMBL/GenBank/DDBJ whole genome shotgun (WGS) entry which is preliminary data.</text>
</comment>
<dbReference type="EMBL" id="JXTC01000381">
    <property type="protein sequence ID" value="PON58783.1"/>
    <property type="molecule type" value="Genomic_DNA"/>
</dbReference>
<dbReference type="Pfam" id="PF08268">
    <property type="entry name" value="FBA_3"/>
    <property type="match status" value="1"/>
</dbReference>
<dbReference type="Pfam" id="PF00646">
    <property type="entry name" value="F-box"/>
    <property type="match status" value="1"/>
</dbReference>
<keyword evidence="3" id="KW-1185">Reference proteome</keyword>
<dbReference type="OrthoDB" id="1867629at2759"/>
<sequence length="395" mass="44868">MELVVCNSKSARTRGAASGFPNDVIEEILSRLDAQSVMRCKCVCKSWLSLITHPSFKHRHLKNQVPGALLRAGNLSRAFSFHVNDNGNHRFWSHPFPNDYMNHPVVMENLNLNVIVFGCENGVICFSYGNVVYLWNPAIRKMKKFLSPSPPSPCPMRHLYGLGYHTLTDDFKVVGIPPMKTGGVGFYFDNNFKKGNLVGVYSLRGPSSWKTLEMPDLFFSDPNCANHQTAFCSFVLNGFIHWLVYYGREIEETVLESLGIVAFDMSTEVFKLINSPPSLRGLEAYTAIRMFDLSGCLSLLTFKRPGLIDMWVMKEYGVSDSWTKHFSLNLSKSFVPFPTDYDFMYPLGRYSNGDLLLHGGDVFYLYNSKCNRVEYLCPGFFVMQFATYVESVFLS</sequence>
<gene>
    <name evidence="2" type="ORF">TorRG33x02_289870</name>
</gene>
<feature type="domain" description="F-box" evidence="1">
    <location>
        <begin position="14"/>
        <end position="61"/>
    </location>
</feature>
<dbReference type="InterPro" id="IPR001810">
    <property type="entry name" value="F-box_dom"/>
</dbReference>
<evidence type="ECO:0000259" key="1">
    <source>
        <dbReference type="PROSITE" id="PS50181"/>
    </source>
</evidence>
<dbReference type="InterPro" id="IPR050796">
    <property type="entry name" value="SCF_F-box_component"/>
</dbReference>
<evidence type="ECO:0000313" key="2">
    <source>
        <dbReference type="EMBL" id="PON58783.1"/>
    </source>
</evidence>
<dbReference type="InterPro" id="IPR017451">
    <property type="entry name" value="F-box-assoc_interact_dom"/>
</dbReference>
<dbReference type="InParanoid" id="A0A2P5CCJ7"/>
<reference evidence="3" key="1">
    <citation type="submission" date="2016-06" db="EMBL/GenBank/DDBJ databases">
        <title>Parallel loss of symbiosis genes in relatives of nitrogen-fixing non-legume Parasponia.</title>
        <authorList>
            <person name="Van Velzen R."/>
            <person name="Holmer R."/>
            <person name="Bu F."/>
            <person name="Rutten L."/>
            <person name="Van Zeijl A."/>
            <person name="Liu W."/>
            <person name="Santuari L."/>
            <person name="Cao Q."/>
            <person name="Sharma T."/>
            <person name="Shen D."/>
            <person name="Roswanjaya Y."/>
            <person name="Wardhani T."/>
            <person name="Kalhor M.S."/>
            <person name="Jansen J."/>
            <person name="Van den Hoogen J."/>
            <person name="Gungor B."/>
            <person name="Hartog M."/>
            <person name="Hontelez J."/>
            <person name="Verver J."/>
            <person name="Yang W.-C."/>
            <person name="Schijlen E."/>
            <person name="Repin R."/>
            <person name="Schilthuizen M."/>
            <person name="Schranz E."/>
            <person name="Heidstra R."/>
            <person name="Miyata K."/>
            <person name="Fedorova E."/>
            <person name="Kohlen W."/>
            <person name="Bisseling T."/>
            <person name="Smit S."/>
            <person name="Geurts R."/>
        </authorList>
    </citation>
    <scope>NUCLEOTIDE SEQUENCE [LARGE SCALE GENOMIC DNA]</scope>
    <source>
        <strain evidence="3">cv. RG33-2</strain>
    </source>
</reference>
<evidence type="ECO:0000313" key="3">
    <source>
        <dbReference type="Proteomes" id="UP000237000"/>
    </source>
</evidence>
<organism evidence="2 3">
    <name type="scientific">Trema orientale</name>
    <name type="common">Charcoal tree</name>
    <name type="synonym">Celtis orientalis</name>
    <dbReference type="NCBI Taxonomy" id="63057"/>
    <lineage>
        <taxon>Eukaryota</taxon>
        <taxon>Viridiplantae</taxon>
        <taxon>Streptophyta</taxon>
        <taxon>Embryophyta</taxon>
        <taxon>Tracheophyta</taxon>
        <taxon>Spermatophyta</taxon>
        <taxon>Magnoliopsida</taxon>
        <taxon>eudicotyledons</taxon>
        <taxon>Gunneridae</taxon>
        <taxon>Pentapetalae</taxon>
        <taxon>rosids</taxon>
        <taxon>fabids</taxon>
        <taxon>Rosales</taxon>
        <taxon>Cannabaceae</taxon>
        <taxon>Trema</taxon>
    </lineage>
</organism>
<dbReference type="InterPro" id="IPR013187">
    <property type="entry name" value="F-box-assoc_dom_typ3"/>
</dbReference>
<dbReference type="AlphaFoldDB" id="A0A2P5CCJ7"/>
<dbReference type="Gene3D" id="1.20.1280.50">
    <property type="match status" value="1"/>
</dbReference>
<dbReference type="CDD" id="cd22157">
    <property type="entry name" value="F-box_AtFBW1-like"/>
    <property type="match status" value="1"/>
</dbReference>
<accession>A0A2P5CCJ7</accession>
<dbReference type="STRING" id="63057.A0A2P5CCJ7"/>
<dbReference type="PROSITE" id="PS50181">
    <property type="entry name" value="FBOX"/>
    <property type="match status" value="1"/>
</dbReference>